<organism evidence="1 2">
    <name type="scientific">Camellia lanceoleosa</name>
    <dbReference type="NCBI Taxonomy" id="1840588"/>
    <lineage>
        <taxon>Eukaryota</taxon>
        <taxon>Viridiplantae</taxon>
        <taxon>Streptophyta</taxon>
        <taxon>Embryophyta</taxon>
        <taxon>Tracheophyta</taxon>
        <taxon>Spermatophyta</taxon>
        <taxon>Magnoliopsida</taxon>
        <taxon>eudicotyledons</taxon>
        <taxon>Gunneridae</taxon>
        <taxon>Pentapetalae</taxon>
        <taxon>asterids</taxon>
        <taxon>Ericales</taxon>
        <taxon>Theaceae</taxon>
        <taxon>Camellia</taxon>
    </lineage>
</organism>
<sequence length="233" mass="26414">MFPFHQNDDLSQIPCTTHHQQHGIDQDLIFSGLDSLELERINNSSATNYLSTTQDSENTSTGVVDKDKKINRSDIERKRRREMSTLYASLRSELPLVYIKGKRSTSDHMEAAVNYIKNLEKNIQQLRHKRDELKKFSSPDSLYSGDGSSCHSFTVCPCLGGVKIVFSSGFNEEKLQLSRVMEFLLEEGLNVVTCASTKVNDKLIHTIQCEVTDPKCFNDSELQQKLYNVVTNG</sequence>
<keyword evidence="2" id="KW-1185">Reference proteome</keyword>
<comment type="caution">
    <text evidence="1">The sequence shown here is derived from an EMBL/GenBank/DDBJ whole genome shotgun (WGS) entry which is preliminary data.</text>
</comment>
<evidence type="ECO:0000313" key="2">
    <source>
        <dbReference type="Proteomes" id="UP001060215"/>
    </source>
</evidence>
<gene>
    <name evidence="1" type="ORF">LOK49_LG07G00513</name>
</gene>
<name>A0ACC0H5S6_9ERIC</name>
<protein>
    <submittedName>
        <fullName evidence="1">Transcription factor bHLH120</fullName>
    </submittedName>
</protein>
<reference evidence="1 2" key="1">
    <citation type="journal article" date="2022" name="Plant J.">
        <title>Chromosome-level genome of Camellia lanceoleosa provides a valuable resource for understanding genome evolution and self-incompatibility.</title>
        <authorList>
            <person name="Gong W."/>
            <person name="Xiao S."/>
            <person name="Wang L."/>
            <person name="Liao Z."/>
            <person name="Chang Y."/>
            <person name="Mo W."/>
            <person name="Hu G."/>
            <person name="Li W."/>
            <person name="Zhao G."/>
            <person name="Zhu H."/>
            <person name="Hu X."/>
            <person name="Ji K."/>
            <person name="Xiang X."/>
            <person name="Song Q."/>
            <person name="Yuan D."/>
            <person name="Jin S."/>
            <person name="Zhang L."/>
        </authorList>
    </citation>
    <scope>NUCLEOTIDE SEQUENCE [LARGE SCALE GENOMIC DNA]</scope>
    <source>
        <strain evidence="1">SQ_2022a</strain>
    </source>
</reference>
<dbReference type="Proteomes" id="UP001060215">
    <property type="component" value="Chromosome 7"/>
</dbReference>
<evidence type="ECO:0000313" key="1">
    <source>
        <dbReference type="EMBL" id="KAI8008082.1"/>
    </source>
</evidence>
<accession>A0ACC0H5S6</accession>
<proteinExistence type="predicted"/>
<dbReference type="EMBL" id="CM045764">
    <property type="protein sequence ID" value="KAI8008082.1"/>
    <property type="molecule type" value="Genomic_DNA"/>
</dbReference>